<dbReference type="PANTHER" id="PTHR43792">
    <property type="entry name" value="GNAT FAMILY, PUTATIVE (AFU_ORTHOLOGUE AFUA_3G00765)-RELATED-RELATED"/>
    <property type="match status" value="1"/>
</dbReference>
<dbReference type="AlphaFoldDB" id="A0A1C0ZVZ9"/>
<dbReference type="Pfam" id="PF13302">
    <property type="entry name" value="Acetyltransf_3"/>
    <property type="match status" value="1"/>
</dbReference>
<reference evidence="6" key="1">
    <citation type="submission" date="2016-05" db="EMBL/GenBank/DDBJ databases">
        <title>Paenibacillus oryzae. sp. nov., isolated from the rice root.</title>
        <authorList>
            <person name="Zhang J."/>
            <person name="Zhang X."/>
        </authorList>
    </citation>
    <scope>NUCLEOTIDE SEQUENCE [LARGE SCALE GENOMIC DNA]</scope>
    <source>
        <strain evidence="6">KCTC13222</strain>
    </source>
</reference>
<organism evidence="5 6">
    <name type="scientific">Paenibacillus pectinilyticus</name>
    <dbReference type="NCBI Taxonomy" id="512399"/>
    <lineage>
        <taxon>Bacteria</taxon>
        <taxon>Bacillati</taxon>
        <taxon>Bacillota</taxon>
        <taxon>Bacilli</taxon>
        <taxon>Bacillales</taxon>
        <taxon>Paenibacillaceae</taxon>
        <taxon>Paenibacillus</taxon>
    </lineage>
</organism>
<dbReference type="InterPro" id="IPR016181">
    <property type="entry name" value="Acyl_CoA_acyltransferase"/>
</dbReference>
<dbReference type="GO" id="GO:0008999">
    <property type="term" value="F:protein-N-terminal-alanine acetyltransferase activity"/>
    <property type="evidence" value="ECO:0007669"/>
    <property type="project" value="TreeGrafter"/>
</dbReference>
<dbReference type="InterPro" id="IPR000182">
    <property type="entry name" value="GNAT_dom"/>
</dbReference>
<feature type="domain" description="N-acetyltransferase" evidence="4">
    <location>
        <begin position="8"/>
        <end position="178"/>
    </location>
</feature>
<dbReference type="OrthoDB" id="9795206at2"/>
<dbReference type="GO" id="GO:0005737">
    <property type="term" value="C:cytoplasm"/>
    <property type="evidence" value="ECO:0007669"/>
    <property type="project" value="TreeGrafter"/>
</dbReference>
<dbReference type="SUPFAM" id="SSF55729">
    <property type="entry name" value="Acyl-CoA N-acyltransferases (Nat)"/>
    <property type="match status" value="1"/>
</dbReference>
<proteinExistence type="inferred from homology"/>
<dbReference type="STRING" id="512399.A8709_31115"/>
<name>A0A1C0ZVZ9_9BACL</name>
<dbReference type="Gene3D" id="3.40.630.30">
    <property type="match status" value="1"/>
</dbReference>
<keyword evidence="1 5" id="KW-0808">Transferase</keyword>
<evidence type="ECO:0000259" key="4">
    <source>
        <dbReference type="PROSITE" id="PS51186"/>
    </source>
</evidence>
<accession>A0A1C0ZVZ9</accession>
<gene>
    <name evidence="5" type="ORF">A8709_31115</name>
</gene>
<keyword evidence="6" id="KW-1185">Reference proteome</keyword>
<comment type="caution">
    <text evidence="5">The sequence shown here is derived from an EMBL/GenBank/DDBJ whole genome shotgun (WGS) entry which is preliminary data.</text>
</comment>
<dbReference type="RefSeq" id="WP_065856436.1">
    <property type="nucleotide sequence ID" value="NZ_LYPC01000027.1"/>
</dbReference>
<dbReference type="Proteomes" id="UP000093309">
    <property type="component" value="Unassembled WGS sequence"/>
</dbReference>
<dbReference type="PANTHER" id="PTHR43792:SF8">
    <property type="entry name" value="[RIBOSOMAL PROTEIN US5]-ALANINE N-ACETYLTRANSFERASE"/>
    <property type="match status" value="1"/>
</dbReference>
<comment type="similarity">
    <text evidence="3">Belongs to the acetyltransferase family. RimJ subfamily.</text>
</comment>
<dbReference type="PROSITE" id="PS51186">
    <property type="entry name" value="GNAT"/>
    <property type="match status" value="1"/>
</dbReference>
<sequence>MTYNGENIYIRFIGKDDTEDLLALTQRNRTHFEQVSPKRDESYYSQDFHEKMIEGWIKQREEDKRYVFGIFLKESDQLIGDISIFDIKRGPVQNCTLGYGLDQEHNGKGYMTEAIQLLLTFAFEEAKLQRVEAGVMPRNIGSIRVLEKAGFQREGLARKLLEINGTREDHVIFAMLAEDMKI</sequence>
<evidence type="ECO:0000256" key="1">
    <source>
        <dbReference type="ARBA" id="ARBA00022679"/>
    </source>
</evidence>
<evidence type="ECO:0000313" key="5">
    <source>
        <dbReference type="EMBL" id="OCT12286.1"/>
    </source>
</evidence>
<evidence type="ECO:0000256" key="2">
    <source>
        <dbReference type="ARBA" id="ARBA00023315"/>
    </source>
</evidence>
<protein>
    <submittedName>
        <fullName evidence="5">Alanine acetyltransferase</fullName>
    </submittedName>
</protein>
<evidence type="ECO:0000256" key="3">
    <source>
        <dbReference type="ARBA" id="ARBA00038502"/>
    </source>
</evidence>
<dbReference type="InterPro" id="IPR051531">
    <property type="entry name" value="N-acetyltransferase"/>
</dbReference>
<keyword evidence="2" id="KW-0012">Acyltransferase</keyword>
<dbReference type="EMBL" id="LYPC01000027">
    <property type="protein sequence ID" value="OCT12286.1"/>
    <property type="molecule type" value="Genomic_DNA"/>
</dbReference>
<evidence type="ECO:0000313" key="6">
    <source>
        <dbReference type="Proteomes" id="UP000093309"/>
    </source>
</evidence>